<name>A0A3P7M8H9_DIBLA</name>
<keyword evidence="3" id="KW-1185">Reference proteome</keyword>
<reference evidence="2 3" key="1">
    <citation type="submission" date="2018-11" db="EMBL/GenBank/DDBJ databases">
        <authorList>
            <consortium name="Pathogen Informatics"/>
        </authorList>
    </citation>
    <scope>NUCLEOTIDE SEQUENCE [LARGE SCALE GENOMIC DNA]</scope>
</reference>
<evidence type="ECO:0000256" key="1">
    <source>
        <dbReference type="SAM" id="MobiDB-lite"/>
    </source>
</evidence>
<sequence length="118" mass="12839">MEEVGANDMFPEKQVVTGKISSSVVTFSFSHLRYHDTHEVTRSQTSTRLWEILLQVPQTACSTCGNVVTSSRRSELSRRPTGVGLDALEQPITVTAKLPSGPAKNSKPARVNALSLGR</sequence>
<protein>
    <submittedName>
        <fullName evidence="2">Uncharacterized protein</fullName>
    </submittedName>
</protein>
<dbReference type="AlphaFoldDB" id="A0A3P7M8H9"/>
<organism evidence="2 3">
    <name type="scientific">Dibothriocephalus latus</name>
    <name type="common">Fish tapeworm</name>
    <name type="synonym">Diphyllobothrium latum</name>
    <dbReference type="NCBI Taxonomy" id="60516"/>
    <lineage>
        <taxon>Eukaryota</taxon>
        <taxon>Metazoa</taxon>
        <taxon>Spiralia</taxon>
        <taxon>Lophotrochozoa</taxon>
        <taxon>Platyhelminthes</taxon>
        <taxon>Cestoda</taxon>
        <taxon>Eucestoda</taxon>
        <taxon>Diphyllobothriidea</taxon>
        <taxon>Diphyllobothriidae</taxon>
        <taxon>Dibothriocephalus</taxon>
    </lineage>
</organism>
<dbReference type="Proteomes" id="UP000281553">
    <property type="component" value="Unassembled WGS sequence"/>
</dbReference>
<dbReference type="EMBL" id="UYRU01072559">
    <property type="protein sequence ID" value="VDN22400.1"/>
    <property type="molecule type" value="Genomic_DNA"/>
</dbReference>
<feature type="region of interest" description="Disordered" evidence="1">
    <location>
        <begin position="96"/>
        <end position="118"/>
    </location>
</feature>
<evidence type="ECO:0000313" key="3">
    <source>
        <dbReference type="Proteomes" id="UP000281553"/>
    </source>
</evidence>
<gene>
    <name evidence="2" type="ORF">DILT_LOCUS14047</name>
</gene>
<proteinExistence type="predicted"/>
<evidence type="ECO:0000313" key="2">
    <source>
        <dbReference type="EMBL" id="VDN22400.1"/>
    </source>
</evidence>
<accession>A0A3P7M8H9</accession>